<dbReference type="Gene3D" id="3.40.640.10">
    <property type="entry name" value="Type I PLP-dependent aspartate aminotransferase-like (Major domain)"/>
    <property type="match status" value="1"/>
</dbReference>
<comment type="subunit">
    <text evidence="7">Homodimer.</text>
</comment>
<evidence type="ECO:0000256" key="2">
    <source>
        <dbReference type="ARBA" id="ARBA00022576"/>
    </source>
</evidence>
<comment type="similarity">
    <text evidence="7">Belongs to the class-V pyridoxal-phosphate-dependent aminotransferase family. PhnW subfamily.</text>
</comment>
<dbReference type="NCBIfam" id="TIGR03301">
    <property type="entry name" value="PhnW-AepZ"/>
    <property type="match status" value="1"/>
</dbReference>
<feature type="domain" description="Aminotransferase class V" evidence="9">
    <location>
        <begin position="83"/>
        <end position="333"/>
    </location>
</feature>
<dbReference type="Proteomes" id="UP001057134">
    <property type="component" value="Chromosome"/>
</dbReference>
<evidence type="ECO:0000256" key="3">
    <source>
        <dbReference type="ARBA" id="ARBA00022679"/>
    </source>
</evidence>
<organism evidence="10 11">
    <name type="scientific">Paenibacillus konkukensis</name>
    <dbReference type="NCBI Taxonomy" id="2020716"/>
    <lineage>
        <taxon>Bacteria</taxon>
        <taxon>Bacillati</taxon>
        <taxon>Bacillota</taxon>
        <taxon>Bacilli</taxon>
        <taxon>Bacillales</taxon>
        <taxon>Paenibacillaceae</taxon>
        <taxon>Paenibacillus</taxon>
    </lineage>
</organism>
<keyword evidence="11" id="KW-1185">Reference proteome</keyword>
<evidence type="ECO:0000256" key="8">
    <source>
        <dbReference type="SAM" id="MobiDB-lite"/>
    </source>
</evidence>
<accession>A0ABY4RT66</accession>
<dbReference type="InterPro" id="IPR015424">
    <property type="entry name" value="PyrdxlP-dep_Trfase"/>
</dbReference>
<feature type="region of interest" description="Disordered" evidence="8">
    <location>
        <begin position="1"/>
        <end position="21"/>
    </location>
</feature>
<dbReference type="Gene3D" id="3.90.1150.10">
    <property type="entry name" value="Aspartate Aminotransferase, domain 1"/>
    <property type="match status" value="1"/>
</dbReference>
<dbReference type="PIRSF" id="PIRSF000524">
    <property type="entry name" value="SPT"/>
    <property type="match status" value="1"/>
</dbReference>
<dbReference type="InterPro" id="IPR015422">
    <property type="entry name" value="PyrdxlP-dep_Trfase_small"/>
</dbReference>
<feature type="modified residue" description="N6-(pyridoxal phosphate)lysine" evidence="7">
    <location>
        <position position="221"/>
    </location>
</feature>
<comment type="function">
    <text evidence="7">Involved in phosphonate degradation.</text>
</comment>
<evidence type="ECO:0000256" key="5">
    <source>
        <dbReference type="ARBA" id="ARBA00023317"/>
    </source>
</evidence>
<dbReference type="EC" id="2.6.1.37" evidence="7"/>
<name>A0ABY4RT66_9BACL</name>
<keyword evidence="5 7" id="KW-0670">Pyruvate</keyword>
<dbReference type="HAMAP" id="MF_01376">
    <property type="entry name" value="PhnW_aminotrans_5"/>
    <property type="match status" value="1"/>
</dbReference>
<dbReference type="InterPro" id="IPR012703">
    <property type="entry name" value="NH2EtPonate_pyrv_transaminase"/>
</dbReference>
<dbReference type="InterPro" id="IPR024169">
    <property type="entry name" value="SP_NH2Trfase/AEP_transaminase"/>
</dbReference>
<evidence type="ECO:0000256" key="7">
    <source>
        <dbReference type="HAMAP-Rule" id="MF_01376"/>
    </source>
</evidence>
<dbReference type="Pfam" id="PF00266">
    <property type="entry name" value="Aminotran_5"/>
    <property type="match status" value="1"/>
</dbReference>
<evidence type="ECO:0000256" key="4">
    <source>
        <dbReference type="ARBA" id="ARBA00022898"/>
    </source>
</evidence>
<dbReference type="PANTHER" id="PTHR42778">
    <property type="entry name" value="2-AMINOETHYLPHOSPHONATE--PYRUVATE TRANSAMINASE"/>
    <property type="match status" value="1"/>
</dbReference>
<evidence type="ECO:0000256" key="6">
    <source>
        <dbReference type="ARBA" id="ARBA00049460"/>
    </source>
</evidence>
<dbReference type="PANTHER" id="PTHR42778:SF1">
    <property type="entry name" value="2-AMINOETHYLPHOSPHONATE--PYRUVATE TRANSAMINASE"/>
    <property type="match status" value="1"/>
</dbReference>
<keyword evidence="3 7" id="KW-0808">Transferase</keyword>
<evidence type="ECO:0000256" key="1">
    <source>
        <dbReference type="ARBA" id="ARBA00001933"/>
    </source>
</evidence>
<dbReference type="SUPFAM" id="SSF53383">
    <property type="entry name" value="PLP-dependent transferases"/>
    <property type="match status" value="1"/>
</dbReference>
<dbReference type="NCBIfam" id="TIGR02326">
    <property type="entry name" value="transamin_PhnW"/>
    <property type="match status" value="1"/>
</dbReference>
<evidence type="ECO:0000313" key="11">
    <source>
        <dbReference type="Proteomes" id="UP001057134"/>
    </source>
</evidence>
<evidence type="ECO:0000259" key="9">
    <source>
        <dbReference type="Pfam" id="PF00266"/>
    </source>
</evidence>
<dbReference type="GO" id="GO:0047304">
    <property type="term" value="F:2-aminoethylphosphonate-pyruvate transaminase activity"/>
    <property type="evidence" value="ECO:0007669"/>
    <property type="project" value="UniProtKB-EC"/>
</dbReference>
<comment type="catalytic activity">
    <reaction evidence="6 7">
        <text>(2-aminoethyl)phosphonate + pyruvate = phosphonoacetaldehyde + L-alanine</text>
        <dbReference type="Rhea" id="RHEA:17021"/>
        <dbReference type="ChEBI" id="CHEBI:15361"/>
        <dbReference type="ChEBI" id="CHEBI:57418"/>
        <dbReference type="ChEBI" id="CHEBI:57972"/>
        <dbReference type="ChEBI" id="CHEBI:58383"/>
        <dbReference type="EC" id="2.6.1.37"/>
    </reaction>
</comment>
<dbReference type="RefSeq" id="WP_249861244.1">
    <property type="nucleotide sequence ID" value="NZ_CP027059.1"/>
</dbReference>
<reference evidence="10" key="2">
    <citation type="journal article" date="2021" name="J Anim Sci Technol">
        <title>Complete genome sequence of Paenibacillus konkukensis sp. nov. SK3146 as a potential probiotic strain.</title>
        <authorList>
            <person name="Jung H.I."/>
            <person name="Park S."/>
            <person name="Niu K.M."/>
            <person name="Lee S.W."/>
            <person name="Kothari D."/>
            <person name="Yi K.J."/>
            <person name="Kim S.K."/>
        </authorList>
    </citation>
    <scope>NUCLEOTIDE SEQUENCE</scope>
    <source>
        <strain evidence="10">SK3146</strain>
    </source>
</reference>
<dbReference type="NCBIfam" id="NF010006">
    <property type="entry name" value="PRK13479.1"/>
    <property type="match status" value="1"/>
</dbReference>
<comment type="cofactor">
    <cofactor evidence="1 7">
        <name>pyridoxal 5'-phosphate</name>
        <dbReference type="ChEBI" id="CHEBI:597326"/>
    </cofactor>
</comment>
<dbReference type="InterPro" id="IPR000192">
    <property type="entry name" value="Aminotrans_V_dom"/>
</dbReference>
<proteinExistence type="inferred from homology"/>
<evidence type="ECO:0000313" key="10">
    <source>
        <dbReference type="EMBL" id="UQZ85632.1"/>
    </source>
</evidence>
<sequence length="393" mass="43296">MNRAIHEGQESFGGQQAKQAQEALPTLPNNPYLLLTPGPLSTTPSVKAAMLRDWCTWDDDYNSLVQSIRRRLTRMASRRDPEAYTCVLMQGSGTFSVESVIGTVLPEGGKLAVLANGAYGQRIAAIARTLRIPVAVADFGEIAPVSAERLEALLAEQPDITHVAVVHCETTTGILNPIADITRTAKRHGLITIVDAMSSFGGVDIDMAELDIDFLISSSNKCIQGVPGFGFILARRAALEACAGQARSLSLDLYDQWSTMEKHNGKWRFTSPTHVVRAFDQALIELEQEGGVSARNARYAENQRRLTARLERLGIRPLLAREWPSPIITAFYYPETDKFSFQELYHRLKQAGYVIYPGKISAADTFRIGNIGDVAPDQIDELASAIESQQFWT</sequence>
<keyword evidence="2 7" id="KW-0032">Aminotransferase</keyword>
<keyword evidence="4 7" id="KW-0663">Pyridoxal phosphate</keyword>
<dbReference type="InterPro" id="IPR015421">
    <property type="entry name" value="PyrdxlP-dep_Trfase_major"/>
</dbReference>
<reference evidence="10" key="1">
    <citation type="submission" date="2018-02" db="EMBL/GenBank/DDBJ databases">
        <authorList>
            <person name="Kim S.-K."/>
            <person name="Jung H.-I."/>
            <person name="Lee S.-W."/>
        </authorList>
    </citation>
    <scope>NUCLEOTIDE SEQUENCE</scope>
    <source>
        <strain evidence="10">SK3146</strain>
    </source>
</reference>
<gene>
    <name evidence="7 10" type="primary">phnW</name>
    <name evidence="10" type="ORF">SK3146_04921</name>
</gene>
<dbReference type="EMBL" id="CP027059">
    <property type="protein sequence ID" value="UQZ85632.1"/>
    <property type="molecule type" value="Genomic_DNA"/>
</dbReference>
<protein>
    <recommendedName>
        <fullName evidence="7">2-aminoethylphosphonate--pyruvate transaminase</fullName>
        <ecNumber evidence="7">2.6.1.37</ecNumber>
    </recommendedName>
    <alternativeName>
        <fullName evidence="7">2-aminoethylphosphonate aminotransferase</fullName>
    </alternativeName>
    <alternativeName>
        <fullName evidence="7">AEP transaminase</fullName>
        <shortName evidence="7">AEPT</shortName>
    </alternativeName>
</protein>